<accession>A0A8T2JK78</accession>
<protein>
    <recommendedName>
        <fullName evidence="3">Chemokine interleukin-8-like domain-containing protein</fullName>
    </recommendedName>
</protein>
<organism evidence="4 5">
    <name type="scientific">Hymenochirus boettgeri</name>
    <name type="common">Congo dwarf clawed frog</name>
    <dbReference type="NCBI Taxonomy" id="247094"/>
    <lineage>
        <taxon>Eukaryota</taxon>
        <taxon>Metazoa</taxon>
        <taxon>Chordata</taxon>
        <taxon>Craniata</taxon>
        <taxon>Vertebrata</taxon>
        <taxon>Euteleostomi</taxon>
        <taxon>Amphibia</taxon>
        <taxon>Batrachia</taxon>
        <taxon>Anura</taxon>
        <taxon>Pipoidea</taxon>
        <taxon>Pipidae</taxon>
        <taxon>Pipinae</taxon>
        <taxon>Hymenochirus</taxon>
    </lineage>
</organism>
<evidence type="ECO:0000256" key="1">
    <source>
        <dbReference type="ARBA" id="ARBA00022514"/>
    </source>
</evidence>
<dbReference type="OrthoDB" id="8870994at2759"/>
<dbReference type="AlphaFoldDB" id="A0A8T2JK78"/>
<dbReference type="InterPro" id="IPR039809">
    <property type="entry name" value="Chemokine_b/g/d"/>
</dbReference>
<feature type="chain" id="PRO_5035914328" description="Chemokine interleukin-8-like domain-containing protein" evidence="2">
    <location>
        <begin position="22"/>
        <end position="94"/>
    </location>
</feature>
<gene>
    <name evidence="4" type="ORF">GDO86_010371</name>
</gene>
<proteinExistence type="predicted"/>
<dbReference type="PANTHER" id="PTHR12015">
    <property type="entry name" value="SMALL INDUCIBLE CYTOKINE A"/>
    <property type="match status" value="1"/>
</dbReference>
<dbReference type="Pfam" id="PF00048">
    <property type="entry name" value="IL8"/>
    <property type="match status" value="1"/>
</dbReference>
<keyword evidence="1" id="KW-0202">Cytokine</keyword>
<comment type="caution">
    <text evidence="4">The sequence shown here is derived from an EMBL/GenBank/DDBJ whole genome shotgun (WGS) entry which is preliminary data.</text>
</comment>
<dbReference type="Proteomes" id="UP000812440">
    <property type="component" value="Chromosome 5"/>
</dbReference>
<evidence type="ECO:0000313" key="5">
    <source>
        <dbReference type="Proteomes" id="UP000812440"/>
    </source>
</evidence>
<dbReference type="InterPro" id="IPR036048">
    <property type="entry name" value="Interleukin_8-like_sf"/>
</dbReference>
<evidence type="ECO:0000313" key="4">
    <source>
        <dbReference type="EMBL" id="KAG8445569.1"/>
    </source>
</evidence>
<feature type="signal peptide" evidence="2">
    <location>
        <begin position="1"/>
        <end position="21"/>
    </location>
</feature>
<feature type="domain" description="Chemokine interleukin-8-like" evidence="3">
    <location>
        <begin position="24"/>
        <end position="93"/>
    </location>
</feature>
<keyword evidence="2" id="KW-0732">Signal</keyword>
<dbReference type="GO" id="GO:0005615">
    <property type="term" value="C:extracellular space"/>
    <property type="evidence" value="ECO:0007669"/>
    <property type="project" value="UniProtKB-KW"/>
</dbReference>
<evidence type="ECO:0000256" key="2">
    <source>
        <dbReference type="SAM" id="SignalP"/>
    </source>
</evidence>
<keyword evidence="5" id="KW-1185">Reference proteome</keyword>
<dbReference type="InterPro" id="IPR001811">
    <property type="entry name" value="Chemokine_IL8-like_dom"/>
</dbReference>
<dbReference type="PANTHER" id="PTHR12015:SF108">
    <property type="entry name" value="C-C MOTIF CHEMOKINE 20"/>
    <property type="match status" value="1"/>
</dbReference>
<dbReference type="GO" id="GO:0006955">
    <property type="term" value="P:immune response"/>
    <property type="evidence" value="ECO:0007669"/>
    <property type="project" value="InterPro"/>
</dbReference>
<reference evidence="4" key="1">
    <citation type="thesis" date="2020" institute="ProQuest LLC" country="789 East Eisenhower Parkway, Ann Arbor, MI, USA">
        <title>Comparative Genomics and Chromosome Evolution.</title>
        <authorList>
            <person name="Mudd A.B."/>
        </authorList>
    </citation>
    <scope>NUCLEOTIDE SEQUENCE</scope>
    <source>
        <strain evidence="4">Female2</strain>
        <tissue evidence="4">Blood</tissue>
    </source>
</reference>
<dbReference type="EMBL" id="JAACNH010000004">
    <property type="protein sequence ID" value="KAG8445569.1"/>
    <property type="molecule type" value="Genomic_DNA"/>
</dbReference>
<name>A0A8T2JK78_9PIPI</name>
<dbReference type="Gene3D" id="2.40.50.40">
    <property type="match status" value="1"/>
</dbReference>
<evidence type="ECO:0000259" key="3">
    <source>
        <dbReference type="SMART" id="SM00199"/>
    </source>
</evidence>
<dbReference type="SMART" id="SM00199">
    <property type="entry name" value="SCY"/>
    <property type="match status" value="1"/>
</dbReference>
<sequence>MAPSLSVLLSCLIIIIQFSQAFGIYDCCISYTKSKLPWKAIRGFSIQNSNEVCDIDAVIFQVSRRSAINKKLILVQVCTDPNQQWVQSWIEKLQ</sequence>
<dbReference type="SUPFAM" id="SSF54117">
    <property type="entry name" value="Interleukin 8-like chemokines"/>
    <property type="match status" value="1"/>
</dbReference>
<dbReference type="GO" id="GO:0008009">
    <property type="term" value="F:chemokine activity"/>
    <property type="evidence" value="ECO:0007669"/>
    <property type="project" value="InterPro"/>
</dbReference>